<dbReference type="AlphaFoldDB" id="W6N4Z3"/>
<dbReference type="OrthoDB" id="1929483at2"/>
<dbReference type="EMBL" id="CBXI010000003">
    <property type="protein sequence ID" value="CDL90219.1"/>
    <property type="molecule type" value="Genomic_DNA"/>
</dbReference>
<dbReference type="Gene3D" id="3.40.50.150">
    <property type="entry name" value="Vaccinia Virus protein VP39"/>
    <property type="match status" value="1"/>
</dbReference>
<gene>
    <name evidence="1" type="ORF">CTDIVETGP_0289</name>
</gene>
<dbReference type="RefSeq" id="WP_017750562.1">
    <property type="nucleotide sequence ID" value="NZ_CBXI010000003.1"/>
</dbReference>
<name>W6N4Z3_CLOTY</name>
<dbReference type="GeneID" id="29418400"/>
<keyword evidence="2" id="KW-1185">Reference proteome</keyword>
<protein>
    <submittedName>
        <fullName evidence="1">Conserved protein</fullName>
    </submittedName>
</protein>
<dbReference type="Proteomes" id="UP000019482">
    <property type="component" value="Unassembled WGS sequence"/>
</dbReference>
<evidence type="ECO:0000313" key="2">
    <source>
        <dbReference type="Proteomes" id="UP000019482"/>
    </source>
</evidence>
<proteinExistence type="predicted"/>
<accession>W6N4Z3</accession>
<sequence length="185" mass="22222">MNKKEVFINMENEIFRGNLLDVGLDNYGIVYNIYKEFNHEINVEYVSGEDEGKYIKEDYYDLCILLFSFSTIWSQVRRKMIIEKIHRCLNKDGLLYIWDIDKKIGKIFNGDIKILIPGKRLKKIKIRDFNIIQNSSKENTLNIIRKYFDVEEYNFTEDIYYIKAKNRCEKQELKEVSITDINDEN</sequence>
<organism evidence="1 2">
    <name type="scientific">Clostridium tyrobutyricum DIVETGP</name>
    <dbReference type="NCBI Taxonomy" id="1408889"/>
    <lineage>
        <taxon>Bacteria</taxon>
        <taxon>Bacillati</taxon>
        <taxon>Bacillota</taxon>
        <taxon>Clostridia</taxon>
        <taxon>Eubacteriales</taxon>
        <taxon>Clostridiaceae</taxon>
        <taxon>Clostridium</taxon>
    </lineage>
</organism>
<dbReference type="SUPFAM" id="SSF53335">
    <property type="entry name" value="S-adenosyl-L-methionine-dependent methyltransferases"/>
    <property type="match status" value="1"/>
</dbReference>
<dbReference type="InterPro" id="IPR029063">
    <property type="entry name" value="SAM-dependent_MTases_sf"/>
</dbReference>
<comment type="caution">
    <text evidence="1">The sequence shown here is derived from an EMBL/GenBank/DDBJ whole genome shotgun (WGS) entry which is preliminary data.</text>
</comment>
<evidence type="ECO:0000313" key="1">
    <source>
        <dbReference type="EMBL" id="CDL90219.1"/>
    </source>
</evidence>
<reference evidence="1 2" key="1">
    <citation type="journal article" date="2015" name="Genome Announc.">
        <title>Draft Genome Sequence of Clostridium tyrobutyricum Strain DIVETGP, Isolated from Cow's Milk for Grana Padano Production.</title>
        <authorList>
            <person name="Soggiu A."/>
            <person name="Piras C."/>
            <person name="Gaiarsa S."/>
            <person name="Sassera D."/>
            <person name="Roncada P."/>
            <person name="Bendixen E."/>
            <person name="Brasca M."/>
            <person name="Bonizzi L."/>
        </authorList>
    </citation>
    <scope>NUCLEOTIDE SEQUENCE [LARGE SCALE GENOMIC DNA]</scope>
    <source>
        <strain evidence="1 2">DIVETGP</strain>
    </source>
</reference>